<dbReference type="EMBL" id="QMNG01000004">
    <property type="protein sequence ID" value="RLC37476.1"/>
    <property type="molecule type" value="Genomic_DNA"/>
</dbReference>
<comment type="caution">
    <text evidence="2">The sequence shown here is derived from an EMBL/GenBank/DDBJ whole genome shotgun (WGS) entry which is preliminary data.</text>
</comment>
<proteinExistence type="predicted"/>
<feature type="transmembrane region" description="Helical" evidence="1">
    <location>
        <begin position="15"/>
        <end position="34"/>
    </location>
</feature>
<protein>
    <submittedName>
        <fullName evidence="2">Uncharacterized protein</fullName>
    </submittedName>
</protein>
<name>A0A420ZD33_UNCK3</name>
<gene>
    <name evidence="2" type="ORF">DRH29_01995</name>
</gene>
<evidence type="ECO:0000313" key="2">
    <source>
        <dbReference type="EMBL" id="RLC37476.1"/>
    </source>
</evidence>
<keyword evidence="1" id="KW-0472">Membrane</keyword>
<reference evidence="2 3" key="1">
    <citation type="submission" date="2018-06" db="EMBL/GenBank/DDBJ databases">
        <title>Extensive metabolic versatility and redundancy in microbially diverse, dynamic hydrothermal sediments.</title>
        <authorList>
            <person name="Dombrowski N."/>
            <person name="Teske A."/>
            <person name="Baker B.J."/>
        </authorList>
    </citation>
    <scope>NUCLEOTIDE SEQUENCE [LARGE SCALE GENOMIC DNA]</scope>
    <source>
        <strain evidence="2">B79_G16</strain>
    </source>
</reference>
<evidence type="ECO:0000256" key="1">
    <source>
        <dbReference type="SAM" id="Phobius"/>
    </source>
</evidence>
<accession>A0A420ZD33</accession>
<keyword evidence="1" id="KW-1133">Transmembrane helix</keyword>
<dbReference type="AlphaFoldDB" id="A0A420ZD33"/>
<sequence length="66" mass="7126">MKLNEKAVRWLEAELIVVLAIVLLLGVLFGYSLAMSRLGPVAEEPIVGEPAAPMHIGGEHDVYDPS</sequence>
<keyword evidence="1" id="KW-0812">Transmembrane</keyword>
<evidence type="ECO:0000313" key="3">
    <source>
        <dbReference type="Proteomes" id="UP000281261"/>
    </source>
</evidence>
<dbReference type="Proteomes" id="UP000281261">
    <property type="component" value="Unassembled WGS sequence"/>
</dbReference>
<organism evidence="2 3">
    <name type="scientific">candidate division Kazan bacterium</name>
    <dbReference type="NCBI Taxonomy" id="2202143"/>
    <lineage>
        <taxon>Bacteria</taxon>
        <taxon>Bacteria division Kazan-3B-28</taxon>
    </lineage>
</organism>